<feature type="transmembrane region" description="Helical" evidence="7">
    <location>
        <begin position="95"/>
        <end position="118"/>
    </location>
</feature>
<feature type="transmembrane region" description="Helical" evidence="7">
    <location>
        <begin position="222"/>
        <end position="242"/>
    </location>
</feature>
<dbReference type="Pfam" id="PF00528">
    <property type="entry name" value="BPD_transp_1"/>
    <property type="match status" value="1"/>
</dbReference>
<feature type="transmembrane region" description="Helical" evidence="7">
    <location>
        <begin position="139"/>
        <end position="167"/>
    </location>
</feature>
<keyword evidence="6 7" id="KW-0472">Membrane</keyword>
<evidence type="ECO:0000256" key="1">
    <source>
        <dbReference type="ARBA" id="ARBA00004651"/>
    </source>
</evidence>
<dbReference type="RefSeq" id="WP_092694726.1">
    <property type="nucleotide sequence ID" value="NZ_FNBK01000016.1"/>
</dbReference>
<feature type="transmembrane region" description="Helical" evidence="7">
    <location>
        <begin position="198"/>
        <end position="215"/>
    </location>
</feature>
<dbReference type="OrthoDB" id="50379at2157"/>
<evidence type="ECO:0000259" key="8">
    <source>
        <dbReference type="PROSITE" id="PS50928"/>
    </source>
</evidence>
<dbReference type="AlphaFoldDB" id="A0A1G7RYC6"/>
<evidence type="ECO:0000256" key="6">
    <source>
        <dbReference type="ARBA" id="ARBA00023136"/>
    </source>
</evidence>
<dbReference type="SUPFAM" id="SSF161098">
    <property type="entry name" value="MetI-like"/>
    <property type="match status" value="1"/>
</dbReference>
<evidence type="ECO:0000313" key="10">
    <source>
        <dbReference type="Proteomes" id="UP000199076"/>
    </source>
</evidence>
<proteinExistence type="inferred from homology"/>
<accession>A0A1G7RYC6</accession>
<keyword evidence="10" id="KW-1185">Reference proteome</keyword>
<keyword evidence="2 7" id="KW-0813">Transport</keyword>
<dbReference type="PANTHER" id="PTHR30151">
    <property type="entry name" value="ALKANE SULFONATE ABC TRANSPORTER-RELATED, MEMBRANE SUBUNIT"/>
    <property type="match status" value="1"/>
</dbReference>
<evidence type="ECO:0000256" key="5">
    <source>
        <dbReference type="ARBA" id="ARBA00022989"/>
    </source>
</evidence>
<reference evidence="10" key="1">
    <citation type="submission" date="2016-10" db="EMBL/GenBank/DDBJ databases">
        <authorList>
            <person name="Varghese N."/>
            <person name="Submissions S."/>
        </authorList>
    </citation>
    <scope>NUCLEOTIDE SEQUENCE [LARGE SCALE GENOMIC DNA]</scope>
    <source>
        <strain evidence="10">IBRC-M 10760</strain>
    </source>
</reference>
<dbReference type="GO" id="GO:0055085">
    <property type="term" value="P:transmembrane transport"/>
    <property type="evidence" value="ECO:0007669"/>
    <property type="project" value="InterPro"/>
</dbReference>
<evidence type="ECO:0000256" key="4">
    <source>
        <dbReference type="ARBA" id="ARBA00022692"/>
    </source>
</evidence>
<dbReference type="EMBL" id="FNBK01000016">
    <property type="protein sequence ID" value="SDG15694.1"/>
    <property type="molecule type" value="Genomic_DNA"/>
</dbReference>
<name>A0A1G7RYC6_9EURY</name>
<evidence type="ECO:0000256" key="7">
    <source>
        <dbReference type="RuleBase" id="RU363032"/>
    </source>
</evidence>
<protein>
    <submittedName>
        <fullName evidence="9">NitT/TauT family transport system permease protein</fullName>
    </submittedName>
</protein>
<keyword evidence="5 7" id="KW-1133">Transmembrane helix</keyword>
<feature type="domain" description="ABC transmembrane type-1" evidence="8">
    <location>
        <begin position="91"/>
        <end position="275"/>
    </location>
</feature>
<dbReference type="PANTHER" id="PTHR30151:SF0">
    <property type="entry name" value="ABC TRANSPORTER PERMEASE PROTEIN MJ0413-RELATED"/>
    <property type="match status" value="1"/>
</dbReference>
<sequence>MSLGTATDGDDETSVLGLFEDSSPLRLGRGAIGLTAFLVVWWAGAQVTTPSYLLPGPIASATAFVDLFTESTPVALPLVGNVAIPVGLFKLGQSLLHYIPGVLLGATGGIALGVTMGWSGRLDDYLTPLVRILRPIPPLAWVVFAILWFGIHHTGAAFIVFVGAFWINFYGAYSGVEGVSTDYTEVASSLGVETDWQMIRLVMLPAAAPSVLTAFRTSIGRCWMIVVGAELFGAPGVGYEIINASNNLAVDTSVAYIFVISLVYVGMDVCFRTFERRVLAWR</sequence>
<evidence type="ECO:0000256" key="2">
    <source>
        <dbReference type="ARBA" id="ARBA00022448"/>
    </source>
</evidence>
<dbReference type="Proteomes" id="UP000199076">
    <property type="component" value="Unassembled WGS sequence"/>
</dbReference>
<dbReference type="InterPro" id="IPR035906">
    <property type="entry name" value="MetI-like_sf"/>
</dbReference>
<keyword evidence="4 7" id="KW-0812">Transmembrane</keyword>
<organism evidence="9 10">
    <name type="scientific">Halorientalis regularis</name>
    <dbReference type="NCBI Taxonomy" id="660518"/>
    <lineage>
        <taxon>Archaea</taxon>
        <taxon>Methanobacteriati</taxon>
        <taxon>Methanobacteriota</taxon>
        <taxon>Stenosarchaea group</taxon>
        <taxon>Halobacteria</taxon>
        <taxon>Halobacteriales</taxon>
        <taxon>Haloarculaceae</taxon>
        <taxon>Halorientalis</taxon>
    </lineage>
</organism>
<dbReference type="GO" id="GO:0005886">
    <property type="term" value="C:plasma membrane"/>
    <property type="evidence" value="ECO:0007669"/>
    <property type="project" value="UniProtKB-SubCell"/>
</dbReference>
<dbReference type="Gene3D" id="1.10.3720.10">
    <property type="entry name" value="MetI-like"/>
    <property type="match status" value="1"/>
</dbReference>
<dbReference type="PROSITE" id="PS50928">
    <property type="entry name" value="ABC_TM1"/>
    <property type="match status" value="1"/>
</dbReference>
<dbReference type="CDD" id="cd06261">
    <property type="entry name" value="TM_PBP2"/>
    <property type="match status" value="1"/>
</dbReference>
<comment type="similarity">
    <text evidence="7">Belongs to the binding-protein-dependent transport system permease family.</text>
</comment>
<evidence type="ECO:0000256" key="3">
    <source>
        <dbReference type="ARBA" id="ARBA00022475"/>
    </source>
</evidence>
<keyword evidence="3" id="KW-1003">Cell membrane</keyword>
<evidence type="ECO:0000313" key="9">
    <source>
        <dbReference type="EMBL" id="SDG15694.1"/>
    </source>
</evidence>
<feature type="transmembrane region" description="Helical" evidence="7">
    <location>
        <begin position="254"/>
        <end position="274"/>
    </location>
</feature>
<dbReference type="STRING" id="660518.SAMN05216218_11681"/>
<gene>
    <name evidence="9" type="ORF">SAMN05216218_11681</name>
</gene>
<feature type="transmembrane region" description="Helical" evidence="7">
    <location>
        <begin position="27"/>
        <end position="44"/>
    </location>
</feature>
<comment type="subcellular location">
    <subcellularLocation>
        <location evidence="1 7">Cell membrane</location>
        <topology evidence="1 7">Multi-pass membrane protein</topology>
    </subcellularLocation>
</comment>
<dbReference type="InterPro" id="IPR000515">
    <property type="entry name" value="MetI-like"/>
</dbReference>